<proteinExistence type="inferred from homology"/>
<feature type="binding site" evidence="8">
    <location>
        <position position="226"/>
    </location>
    <ligand>
        <name>phosphate</name>
        <dbReference type="ChEBI" id="CHEBI:43474"/>
    </ligand>
</feature>
<dbReference type="GO" id="GO:0070635">
    <property type="term" value="F:nicotinamide riboside hydrolase activity"/>
    <property type="evidence" value="ECO:0007669"/>
    <property type="project" value="EnsemblFungi"/>
</dbReference>
<evidence type="ECO:0000259" key="9">
    <source>
        <dbReference type="Pfam" id="PF01048"/>
    </source>
</evidence>
<dbReference type="NCBIfam" id="TIGR01700">
    <property type="entry name" value="PNPH"/>
    <property type="match status" value="1"/>
</dbReference>
<feature type="domain" description="Nucleoside phosphorylase" evidence="9">
    <location>
        <begin position="29"/>
        <end position="295"/>
    </location>
</feature>
<comment type="similarity">
    <text evidence="3 7">Belongs to the PNP/MTAP phosphorylase family.</text>
</comment>
<comment type="function">
    <text evidence="6">The purine nucleoside phosphorylases catalyze the phosphorolytic breakdown of the N-glycosidic bond in the beta-(deoxy)ribonucleoside molecules, with the formation of the corresponding free purine bases and pentose-1-phosphate. Cleaves guanosine and inosine.</text>
</comment>
<sequence length="299" mass="32443">MTLNYLQGLEGARDYILQRLPKELSSPRVLIICGSGLGGIQKIIEKELSVVVSYSSIPGFKESTVSGHEGKLIFGYIGANKVSVMCMVGRLHFYEGYELSEATFPIRVASLLGVSVMIATNAAGGINPLYKPGDLMIISDHINFPGLSGSHPLRGPNVDEFGPRFLPLSNTYDLELRKLFFQSAQSRKITRRIAEGVYAFVSGPTYETRAEVRFLKTAGADAVGMSTVPEVIIAHHCGMRVFALSLITNTCVGDEPASIFDEAPVSLEQGKATHSEVLEYANKASLDVQSIIQATVNRL</sequence>
<dbReference type="GO" id="GO:0034355">
    <property type="term" value="P:NAD+ biosynthetic process via the salvage pathway"/>
    <property type="evidence" value="ECO:0007669"/>
    <property type="project" value="EnsemblFungi"/>
</dbReference>
<evidence type="ECO:0000256" key="5">
    <source>
        <dbReference type="ARBA" id="ARBA00022679"/>
    </source>
</evidence>
<dbReference type="RefSeq" id="XP_020049967.1">
    <property type="nucleotide sequence ID" value="XM_020192302.1"/>
</dbReference>
<comment type="pathway">
    <text evidence="2 7">Purine metabolism; purine nucleoside salvage.</text>
</comment>
<evidence type="ECO:0000256" key="4">
    <source>
        <dbReference type="ARBA" id="ARBA00022676"/>
    </source>
</evidence>
<dbReference type="InterPro" id="IPR000845">
    <property type="entry name" value="Nucleoside_phosphorylase_d"/>
</dbReference>
<dbReference type="Pfam" id="PF01048">
    <property type="entry name" value="PNP_UDP_1"/>
    <property type="match status" value="1"/>
</dbReference>
<evidence type="ECO:0000256" key="3">
    <source>
        <dbReference type="ARBA" id="ARBA00006751"/>
    </source>
</evidence>
<dbReference type="GO" id="GO:0004731">
    <property type="term" value="F:purine-nucleoside phosphorylase activity"/>
    <property type="evidence" value="ECO:0007669"/>
    <property type="project" value="UniProtKB-EC"/>
</dbReference>
<dbReference type="InterPro" id="IPR011270">
    <property type="entry name" value="Pur_Nuc_Pase_Ino/Guo-sp"/>
</dbReference>
<dbReference type="Gene3D" id="3.40.50.1580">
    <property type="entry name" value="Nucleoside phosphorylase domain"/>
    <property type="match status" value="1"/>
</dbReference>
<dbReference type="STRING" id="1344418.A0A1D2VPW9"/>
<keyword evidence="5 7" id="KW-0808">Transferase</keyword>
<feature type="binding site" evidence="8">
    <location>
        <position position="122"/>
    </location>
    <ligand>
        <name>phosphate</name>
        <dbReference type="ChEBI" id="CHEBI:43474"/>
    </ligand>
</feature>
<gene>
    <name evidence="10" type="ORF">ASCRUDRAFT_73469</name>
</gene>
<dbReference type="InterPro" id="IPR035994">
    <property type="entry name" value="Nucleoside_phosphorylase_sf"/>
</dbReference>
<dbReference type="GO" id="GO:0006148">
    <property type="term" value="P:inosine catabolic process"/>
    <property type="evidence" value="ECO:0007669"/>
    <property type="project" value="EnsemblFungi"/>
</dbReference>
<dbReference type="PANTHER" id="PTHR11904:SF9">
    <property type="entry name" value="PURINE NUCLEOSIDE PHOSPHORYLASE-RELATED"/>
    <property type="match status" value="1"/>
</dbReference>
<dbReference type="UniPathway" id="UPA00606"/>
<feature type="binding site" evidence="8">
    <location>
        <begin position="90"/>
        <end position="92"/>
    </location>
    <ligand>
        <name>phosphate</name>
        <dbReference type="ChEBI" id="CHEBI:43474"/>
    </ligand>
</feature>
<evidence type="ECO:0000256" key="1">
    <source>
        <dbReference type="ARBA" id="ARBA00000755"/>
    </source>
</evidence>
<comment type="catalytic activity">
    <reaction evidence="1">
        <text>a purine D-ribonucleoside + phosphate = a purine nucleobase + alpha-D-ribose 1-phosphate</text>
        <dbReference type="Rhea" id="RHEA:19805"/>
        <dbReference type="ChEBI" id="CHEBI:26386"/>
        <dbReference type="ChEBI" id="CHEBI:43474"/>
        <dbReference type="ChEBI" id="CHEBI:57720"/>
        <dbReference type="ChEBI" id="CHEBI:142355"/>
        <dbReference type="EC" id="2.4.2.1"/>
    </reaction>
</comment>
<keyword evidence="11" id="KW-1185">Reference proteome</keyword>
<dbReference type="GO" id="GO:0019358">
    <property type="term" value="P:nicotinate nucleotide salvage"/>
    <property type="evidence" value="ECO:0007669"/>
    <property type="project" value="EnsemblFungi"/>
</dbReference>
<dbReference type="NCBIfam" id="TIGR01697">
    <property type="entry name" value="PNPH-PUNA-XAPA"/>
    <property type="match status" value="1"/>
</dbReference>
<dbReference type="CDD" id="cd09009">
    <property type="entry name" value="PNP-EcPNPII_like"/>
    <property type="match status" value="1"/>
</dbReference>
<evidence type="ECO:0000313" key="10">
    <source>
        <dbReference type="EMBL" id="ODV63660.1"/>
    </source>
</evidence>
<protein>
    <recommendedName>
        <fullName evidence="7">Purine nucleoside phosphorylase</fullName>
        <ecNumber evidence="7">2.4.2.1</ecNumber>
    </recommendedName>
    <alternativeName>
        <fullName evidence="7">Inosine-guanosine phosphorylase</fullName>
    </alternativeName>
</protein>
<name>A0A1D2VPW9_9ASCO</name>
<dbReference type="NCBIfam" id="NF006054">
    <property type="entry name" value="PRK08202.1"/>
    <property type="match status" value="1"/>
</dbReference>
<dbReference type="EC" id="2.4.2.1" evidence="7"/>
<organism evidence="10 11">
    <name type="scientific">Ascoidea rubescens DSM 1968</name>
    <dbReference type="NCBI Taxonomy" id="1344418"/>
    <lineage>
        <taxon>Eukaryota</taxon>
        <taxon>Fungi</taxon>
        <taxon>Dikarya</taxon>
        <taxon>Ascomycota</taxon>
        <taxon>Saccharomycotina</taxon>
        <taxon>Saccharomycetes</taxon>
        <taxon>Ascoideaceae</taxon>
        <taxon>Ascoidea</taxon>
    </lineage>
</organism>
<evidence type="ECO:0000256" key="6">
    <source>
        <dbReference type="ARBA" id="ARBA00058131"/>
    </source>
</evidence>
<dbReference type="EMBL" id="KV454475">
    <property type="protein sequence ID" value="ODV63660.1"/>
    <property type="molecule type" value="Genomic_DNA"/>
</dbReference>
<evidence type="ECO:0000256" key="2">
    <source>
        <dbReference type="ARBA" id="ARBA00005058"/>
    </source>
</evidence>
<feature type="binding site" evidence="8">
    <location>
        <position position="249"/>
    </location>
    <ligand>
        <name>a purine D-ribonucleoside</name>
        <dbReference type="ChEBI" id="CHEBI:142355"/>
    </ligand>
</feature>
<dbReference type="GO" id="GO:0046115">
    <property type="term" value="P:guanosine catabolic process"/>
    <property type="evidence" value="ECO:0007669"/>
    <property type="project" value="EnsemblFungi"/>
</dbReference>
<dbReference type="InterPro" id="IPR011268">
    <property type="entry name" value="Purine_phosphorylase"/>
</dbReference>
<feature type="binding site" evidence="8">
    <location>
        <position position="68"/>
    </location>
    <ligand>
        <name>phosphate</name>
        <dbReference type="ChEBI" id="CHEBI:43474"/>
    </ligand>
</feature>
<evidence type="ECO:0000256" key="8">
    <source>
        <dbReference type="PIRSR" id="PIRSR000477-2"/>
    </source>
</evidence>
<keyword evidence="4 7" id="KW-0328">Glycosyltransferase</keyword>
<dbReference type="FunFam" id="3.40.50.1580:FF:000004">
    <property type="entry name" value="Purine nucleoside phosphorylase"/>
    <property type="match status" value="1"/>
</dbReference>
<feature type="binding site" evidence="8">
    <location>
        <position position="35"/>
    </location>
    <ligand>
        <name>phosphate</name>
        <dbReference type="ChEBI" id="CHEBI:43474"/>
    </ligand>
</feature>
<dbReference type="GeneID" id="30965938"/>
<dbReference type="Proteomes" id="UP000095038">
    <property type="component" value="Unassembled WGS sequence"/>
</dbReference>
<dbReference type="FunCoup" id="A0A1D2VPW9">
    <property type="interactions" value="723"/>
</dbReference>
<dbReference type="SUPFAM" id="SSF53167">
    <property type="entry name" value="Purine and uridine phosphorylases"/>
    <property type="match status" value="1"/>
</dbReference>
<dbReference type="PANTHER" id="PTHR11904">
    <property type="entry name" value="METHYLTHIOADENOSINE/PURINE NUCLEOSIDE PHOSPHORYLASE"/>
    <property type="match status" value="1"/>
</dbReference>
<dbReference type="InParanoid" id="A0A1D2VPW9"/>
<evidence type="ECO:0000313" key="11">
    <source>
        <dbReference type="Proteomes" id="UP000095038"/>
    </source>
</evidence>
<evidence type="ECO:0000256" key="7">
    <source>
        <dbReference type="PIRNR" id="PIRNR000477"/>
    </source>
</evidence>
<dbReference type="AlphaFoldDB" id="A0A1D2VPW9"/>
<dbReference type="PIRSF" id="PIRSF000477">
    <property type="entry name" value="PurNPase"/>
    <property type="match status" value="1"/>
</dbReference>
<dbReference type="GO" id="GO:0047724">
    <property type="term" value="F:inosine nucleosidase activity"/>
    <property type="evidence" value="ECO:0007669"/>
    <property type="project" value="EnsemblFungi"/>
</dbReference>
<accession>A0A1D2VPW9</accession>
<dbReference type="OrthoDB" id="10261782at2759"/>
<dbReference type="GO" id="GO:0005737">
    <property type="term" value="C:cytoplasm"/>
    <property type="evidence" value="ECO:0007669"/>
    <property type="project" value="TreeGrafter"/>
</dbReference>
<feature type="binding site" evidence="8">
    <location>
        <position position="207"/>
    </location>
    <ligand>
        <name>a purine D-ribonucleoside</name>
        <dbReference type="ChEBI" id="CHEBI:142355"/>
    </ligand>
</feature>
<reference evidence="11" key="1">
    <citation type="submission" date="2016-05" db="EMBL/GenBank/DDBJ databases">
        <title>Comparative genomics of biotechnologically important yeasts.</title>
        <authorList>
            <consortium name="DOE Joint Genome Institute"/>
            <person name="Riley R."/>
            <person name="Haridas S."/>
            <person name="Wolfe K.H."/>
            <person name="Lopes M.R."/>
            <person name="Hittinger C.T."/>
            <person name="Goker M."/>
            <person name="Salamov A."/>
            <person name="Wisecaver J."/>
            <person name="Long T.M."/>
            <person name="Aerts A.L."/>
            <person name="Barry K."/>
            <person name="Choi C."/>
            <person name="Clum A."/>
            <person name="Coughlan A.Y."/>
            <person name="Deshpande S."/>
            <person name="Douglass A.P."/>
            <person name="Hanson S.J."/>
            <person name="Klenk H.-P."/>
            <person name="Labutti K."/>
            <person name="Lapidus A."/>
            <person name="Lindquist E."/>
            <person name="Lipzen A."/>
            <person name="Meier-Kolthoff J.P."/>
            <person name="Ohm R.A."/>
            <person name="Otillar R.P."/>
            <person name="Pangilinan J."/>
            <person name="Peng Y."/>
            <person name="Rokas A."/>
            <person name="Rosa C.A."/>
            <person name="Scheuner C."/>
            <person name="Sibirny A.A."/>
            <person name="Slot J.C."/>
            <person name="Stielow J.B."/>
            <person name="Sun H."/>
            <person name="Kurtzman C.P."/>
            <person name="Blackwell M."/>
            <person name="Grigoriev I.V."/>
            <person name="Jeffries T.W."/>
        </authorList>
    </citation>
    <scope>NUCLEOTIDE SEQUENCE [LARGE SCALE GENOMIC DNA]</scope>
    <source>
        <strain evidence="11">DSM 1968</strain>
    </source>
</reference>